<dbReference type="InterPro" id="IPR011075">
    <property type="entry name" value="TetR_C"/>
</dbReference>
<evidence type="ECO:0000256" key="3">
    <source>
        <dbReference type="ARBA" id="ARBA00023163"/>
    </source>
</evidence>
<dbReference type="SUPFAM" id="SSF48498">
    <property type="entry name" value="Tetracyclin repressor-like, C-terminal domain"/>
    <property type="match status" value="1"/>
</dbReference>
<dbReference type="RefSeq" id="WP_136958495.1">
    <property type="nucleotide sequence ID" value="NZ_CP039690.1"/>
</dbReference>
<dbReference type="KEGG" id="pstg:E8M01_01510"/>
<keyword evidence="3" id="KW-0804">Transcription</keyword>
<keyword evidence="7" id="KW-1185">Reference proteome</keyword>
<protein>
    <submittedName>
        <fullName evidence="6">TetR/AcrR family transcriptional regulator</fullName>
    </submittedName>
</protein>
<dbReference type="PRINTS" id="PR00455">
    <property type="entry name" value="HTHTETR"/>
</dbReference>
<evidence type="ECO:0000259" key="5">
    <source>
        <dbReference type="PROSITE" id="PS50977"/>
    </source>
</evidence>
<dbReference type="Pfam" id="PF00440">
    <property type="entry name" value="TetR_N"/>
    <property type="match status" value="1"/>
</dbReference>
<keyword evidence="2 4" id="KW-0238">DNA-binding</keyword>
<keyword evidence="1" id="KW-0805">Transcription regulation</keyword>
<dbReference type="SUPFAM" id="SSF46689">
    <property type="entry name" value="Homeodomain-like"/>
    <property type="match status" value="1"/>
</dbReference>
<dbReference type="Gene3D" id="1.10.357.10">
    <property type="entry name" value="Tetracycline Repressor, domain 2"/>
    <property type="match status" value="1"/>
</dbReference>
<dbReference type="InterPro" id="IPR009057">
    <property type="entry name" value="Homeodomain-like_sf"/>
</dbReference>
<evidence type="ECO:0000256" key="1">
    <source>
        <dbReference type="ARBA" id="ARBA00023015"/>
    </source>
</evidence>
<dbReference type="PROSITE" id="PS50977">
    <property type="entry name" value="HTH_TETR_2"/>
    <property type="match status" value="1"/>
</dbReference>
<dbReference type="PANTHER" id="PTHR47506">
    <property type="entry name" value="TRANSCRIPTIONAL REGULATORY PROTEIN"/>
    <property type="match status" value="1"/>
</dbReference>
<reference evidence="6 7" key="1">
    <citation type="submission" date="2019-04" db="EMBL/GenBank/DDBJ databases">
        <title>Phreatobacter aquaticus sp. nov.</title>
        <authorList>
            <person name="Choi A."/>
        </authorList>
    </citation>
    <scope>NUCLEOTIDE SEQUENCE [LARGE SCALE GENOMIC DNA]</scope>
    <source>
        <strain evidence="6 7">KCTC 52518</strain>
    </source>
</reference>
<dbReference type="AlphaFoldDB" id="A0A4D7B4D0"/>
<dbReference type="InterPro" id="IPR001647">
    <property type="entry name" value="HTH_TetR"/>
</dbReference>
<feature type="DNA-binding region" description="H-T-H motif" evidence="4">
    <location>
        <begin position="29"/>
        <end position="48"/>
    </location>
</feature>
<organism evidence="6 7">
    <name type="scientific">Phreatobacter stygius</name>
    <dbReference type="NCBI Taxonomy" id="1940610"/>
    <lineage>
        <taxon>Bacteria</taxon>
        <taxon>Pseudomonadati</taxon>
        <taxon>Pseudomonadota</taxon>
        <taxon>Alphaproteobacteria</taxon>
        <taxon>Hyphomicrobiales</taxon>
        <taxon>Phreatobacteraceae</taxon>
        <taxon>Phreatobacter</taxon>
    </lineage>
</organism>
<dbReference type="EMBL" id="CP039690">
    <property type="protein sequence ID" value="QCI63032.1"/>
    <property type="molecule type" value="Genomic_DNA"/>
</dbReference>
<evidence type="ECO:0000313" key="6">
    <source>
        <dbReference type="EMBL" id="QCI63032.1"/>
    </source>
</evidence>
<gene>
    <name evidence="6" type="ORF">E8M01_01510</name>
</gene>
<accession>A0A4D7B4D0</accession>
<proteinExistence type="predicted"/>
<feature type="domain" description="HTH tetR-type" evidence="5">
    <location>
        <begin position="6"/>
        <end position="66"/>
    </location>
</feature>
<evidence type="ECO:0000313" key="7">
    <source>
        <dbReference type="Proteomes" id="UP000298781"/>
    </source>
</evidence>
<dbReference type="GO" id="GO:0003677">
    <property type="term" value="F:DNA binding"/>
    <property type="evidence" value="ECO:0007669"/>
    <property type="project" value="UniProtKB-UniRule"/>
</dbReference>
<dbReference type="OrthoDB" id="9811084at2"/>
<evidence type="ECO:0000256" key="2">
    <source>
        <dbReference type="ARBA" id="ARBA00023125"/>
    </source>
</evidence>
<name>A0A4D7B4D0_9HYPH</name>
<evidence type="ECO:0000256" key="4">
    <source>
        <dbReference type="PROSITE-ProRule" id="PRU00335"/>
    </source>
</evidence>
<dbReference type="Pfam" id="PF16925">
    <property type="entry name" value="TetR_C_13"/>
    <property type="match status" value="1"/>
</dbReference>
<sequence length="203" mass="21692">MAQEQHPSKARLIAAALNVVRAKGYNATRVEDICAAAGVTKGSFFHHFASKDDLALAAAEAWGTCAEGLFAAAEFAAAPDPLERLLGYLALRKALMTGELADWTCFAGTVVQETYATHPDLRDACARGMTDHSAVLAEVVEAAIRQHRVEASWTALSLALHIQTVIQGAFILAKAQGQAQAARDSIDHLARYVELVIRGPQQA</sequence>
<dbReference type="Proteomes" id="UP000298781">
    <property type="component" value="Chromosome"/>
</dbReference>
<dbReference type="InterPro" id="IPR036271">
    <property type="entry name" value="Tet_transcr_reg_TetR-rel_C_sf"/>
</dbReference>
<dbReference type="PANTHER" id="PTHR47506:SF3">
    <property type="entry name" value="HTH-TYPE TRANSCRIPTIONAL REGULATOR LMRA"/>
    <property type="match status" value="1"/>
</dbReference>